<accession>A0ACC1DAK2</accession>
<sequence length="213" mass="24620">MHKAVSDSFQIPTVCKKKVIQNRCVYERSAVLKFNTYLRIYQNKTLSEVKKKRRQYCAKYVKFGFIENPTNPSSPLCLLCLKTFSNEAMKPSRLQDHLNKMHPDKKDKNVAYFQDLEKKHNTQPSVAKLISVAAKQDEDGLRASYNISLLISQKGKPRNIGEEFIFPAIKEVITTVLHKPATDITRKIPLSNNFVQRRIVKWLKTLKDHCAII</sequence>
<evidence type="ECO:0000313" key="1">
    <source>
        <dbReference type="EMBL" id="KAJ0180959.1"/>
    </source>
</evidence>
<name>A0ACC1DAK2_9NEOP</name>
<organism evidence="1 2">
    <name type="scientific">Dendrolimus kikuchii</name>
    <dbReference type="NCBI Taxonomy" id="765133"/>
    <lineage>
        <taxon>Eukaryota</taxon>
        <taxon>Metazoa</taxon>
        <taxon>Ecdysozoa</taxon>
        <taxon>Arthropoda</taxon>
        <taxon>Hexapoda</taxon>
        <taxon>Insecta</taxon>
        <taxon>Pterygota</taxon>
        <taxon>Neoptera</taxon>
        <taxon>Endopterygota</taxon>
        <taxon>Lepidoptera</taxon>
        <taxon>Glossata</taxon>
        <taxon>Ditrysia</taxon>
        <taxon>Bombycoidea</taxon>
        <taxon>Lasiocampidae</taxon>
        <taxon>Dendrolimus</taxon>
    </lineage>
</organism>
<proteinExistence type="predicted"/>
<comment type="caution">
    <text evidence="1">The sequence shown here is derived from an EMBL/GenBank/DDBJ whole genome shotgun (WGS) entry which is preliminary data.</text>
</comment>
<gene>
    <name evidence="1" type="ORF">K1T71_003044</name>
</gene>
<keyword evidence="2" id="KW-1185">Reference proteome</keyword>
<dbReference type="Proteomes" id="UP000824533">
    <property type="component" value="Linkage Group LG05"/>
</dbReference>
<reference evidence="1 2" key="1">
    <citation type="journal article" date="2021" name="Front. Genet.">
        <title>Chromosome-Level Genome Assembly Reveals Significant Gene Expansion in the Toll and IMD Signaling Pathways of Dendrolimus kikuchii.</title>
        <authorList>
            <person name="Zhou J."/>
            <person name="Wu P."/>
            <person name="Xiong Z."/>
            <person name="Liu N."/>
            <person name="Zhao N."/>
            <person name="Ji M."/>
            <person name="Qiu Y."/>
            <person name="Yang B."/>
        </authorList>
    </citation>
    <scope>NUCLEOTIDE SEQUENCE [LARGE SCALE GENOMIC DNA]</scope>
    <source>
        <strain evidence="1">Ann1</strain>
    </source>
</reference>
<evidence type="ECO:0000313" key="2">
    <source>
        <dbReference type="Proteomes" id="UP000824533"/>
    </source>
</evidence>
<protein>
    <submittedName>
        <fullName evidence="1">Uncharacterized protein</fullName>
    </submittedName>
</protein>
<dbReference type="EMBL" id="CM034391">
    <property type="protein sequence ID" value="KAJ0180959.1"/>
    <property type="molecule type" value="Genomic_DNA"/>
</dbReference>